<keyword evidence="4" id="KW-1185">Reference proteome</keyword>
<protein>
    <submittedName>
        <fullName evidence="3">Uncharacterized protein</fullName>
    </submittedName>
</protein>
<keyword evidence="2" id="KW-0472">Membrane</keyword>
<dbReference type="EMBL" id="MRZV01000332">
    <property type="protein sequence ID" value="PIK52347.1"/>
    <property type="molecule type" value="Genomic_DNA"/>
</dbReference>
<dbReference type="AlphaFoldDB" id="A0A2G8KWG3"/>
<keyword evidence="2" id="KW-0812">Transmembrane</keyword>
<feature type="region of interest" description="Disordered" evidence="1">
    <location>
        <begin position="98"/>
        <end position="139"/>
    </location>
</feature>
<keyword evidence="2" id="KW-1133">Transmembrane helix</keyword>
<evidence type="ECO:0000256" key="1">
    <source>
        <dbReference type="SAM" id="MobiDB-lite"/>
    </source>
</evidence>
<reference evidence="3 4" key="1">
    <citation type="journal article" date="2017" name="PLoS Biol.">
        <title>The sea cucumber genome provides insights into morphological evolution and visceral regeneration.</title>
        <authorList>
            <person name="Zhang X."/>
            <person name="Sun L."/>
            <person name="Yuan J."/>
            <person name="Sun Y."/>
            <person name="Gao Y."/>
            <person name="Zhang L."/>
            <person name="Li S."/>
            <person name="Dai H."/>
            <person name="Hamel J.F."/>
            <person name="Liu C."/>
            <person name="Yu Y."/>
            <person name="Liu S."/>
            <person name="Lin W."/>
            <person name="Guo K."/>
            <person name="Jin S."/>
            <person name="Xu P."/>
            <person name="Storey K.B."/>
            <person name="Huan P."/>
            <person name="Zhang T."/>
            <person name="Zhou Y."/>
            <person name="Zhang J."/>
            <person name="Lin C."/>
            <person name="Li X."/>
            <person name="Xing L."/>
            <person name="Huo D."/>
            <person name="Sun M."/>
            <person name="Wang L."/>
            <person name="Mercier A."/>
            <person name="Li F."/>
            <person name="Yang H."/>
            <person name="Xiang J."/>
        </authorList>
    </citation>
    <scope>NUCLEOTIDE SEQUENCE [LARGE SCALE GENOMIC DNA]</scope>
    <source>
        <strain evidence="3">Shaxun</strain>
        <tissue evidence="3">Muscle</tissue>
    </source>
</reference>
<evidence type="ECO:0000313" key="3">
    <source>
        <dbReference type="EMBL" id="PIK52347.1"/>
    </source>
</evidence>
<dbReference type="Proteomes" id="UP000230750">
    <property type="component" value="Unassembled WGS sequence"/>
</dbReference>
<feature type="transmembrane region" description="Helical" evidence="2">
    <location>
        <begin position="32"/>
        <end position="50"/>
    </location>
</feature>
<comment type="caution">
    <text evidence="3">The sequence shown here is derived from an EMBL/GenBank/DDBJ whole genome shotgun (WGS) entry which is preliminary data.</text>
</comment>
<name>A0A2G8KWG3_STIJA</name>
<feature type="compositionally biased region" description="Polar residues" evidence="1">
    <location>
        <begin position="117"/>
        <end position="138"/>
    </location>
</feature>
<sequence>MDQVGITVSQNATIDYVSTDEHGLSLGVVKPLIVFVTVIAVAFVIGVLIIRKRIQQPPVMSSTETGRIHSPYDNNANNVNVGHDEVNDDRHSSLNDETSNMIQGGTKMVDNPIYGSNRKQNSDFGRISDGSNSSTEMTGNVYESYKPKTLRMEENQEEDNYVIVSV</sequence>
<evidence type="ECO:0000313" key="4">
    <source>
        <dbReference type="Proteomes" id="UP000230750"/>
    </source>
</evidence>
<accession>A0A2G8KWG3</accession>
<evidence type="ECO:0000256" key="2">
    <source>
        <dbReference type="SAM" id="Phobius"/>
    </source>
</evidence>
<gene>
    <name evidence="3" type="ORF">BSL78_10747</name>
</gene>
<organism evidence="3 4">
    <name type="scientific">Stichopus japonicus</name>
    <name type="common">Sea cucumber</name>
    <dbReference type="NCBI Taxonomy" id="307972"/>
    <lineage>
        <taxon>Eukaryota</taxon>
        <taxon>Metazoa</taxon>
        <taxon>Echinodermata</taxon>
        <taxon>Eleutherozoa</taxon>
        <taxon>Echinozoa</taxon>
        <taxon>Holothuroidea</taxon>
        <taxon>Aspidochirotacea</taxon>
        <taxon>Aspidochirotida</taxon>
        <taxon>Stichopodidae</taxon>
        <taxon>Apostichopus</taxon>
    </lineage>
</organism>
<proteinExistence type="predicted"/>